<proteinExistence type="predicted"/>
<accession>A0A328AYY2</accession>
<dbReference type="OrthoDB" id="7169664at2"/>
<evidence type="ECO:0008006" key="4">
    <source>
        <dbReference type="Google" id="ProtNLM"/>
    </source>
</evidence>
<name>A0A328AYY2_9CAUL</name>
<comment type="caution">
    <text evidence="2">The sequence shown here is derived from an EMBL/GenBank/DDBJ whole genome shotgun (WGS) entry which is preliminary data.</text>
</comment>
<organism evidence="2 3">
    <name type="scientific">Phenylobacterium hankyongense</name>
    <dbReference type="NCBI Taxonomy" id="1813876"/>
    <lineage>
        <taxon>Bacteria</taxon>
        <taxon>Pseudomonadati</taxon>
        <taxon>Pseudomonadota</taxon>
        <taxon>Alphaproteobacteria</taxon>
        <taxon>Caulobacterales</taxon>
        <taxon>Caulobacteraceae</taxon>
        <taxon>Phenylobacterium</taxon>
    </lineage>
</organism>
<dbReference type="InterPro" id="IPR018666">
    <property type="entry name" value="DUF2125"/>
</dbReference>
<keyword evidence="1" id="KW-1133">Transmembrane helix</keyword>
<gene>
    <name evidence="2" type="ORF">DJ021_11310</name>
</gene>
<evidence type="ECO:0000256" key="1">
    <source>
        <dbReference type="SAM" id="Phobius"/>
    </source>
</evidence>
<dbReference type="RefSeq" id="WP_111457645.1">
    <property type="nucleotide sequence ID" value="NZ_QFYP01000001.1"/>
</dbReference>
<sequence>MSLHDLPPPRKFRRLGLYLPFILLLLAIVAWSGFWLWARGQAETRMDAAVADLKSAGYQVSWKDRLIGGYPFRMDVTLTEPRVREPSGWGLEAPSLEGEAYMHALTHWIVAAPQGLTFVRPVGGPVAVKGQLIRASLSDFDKRPPSFSFEGVKLTFAPAPGAQPFALSAADRVEFHLRAGPDDQGGVFAKVDNGKARLSGLLGRIAGDKPISIAWNSTLSKMSAFTGSDWPSAVRRWADAGGQMTVRDGGLTAGDALIGAKSGTLGVSRDGRLSGVLDVSLRQAPRALGAMGETGVLPPETAHAAAAVAQARQGTGDVARATLDFQAGQTTLGPVAIGPAPRVYESR</sequence>
<reference evidence="3" key="1">
    <citation type="submission" date="2018-05" db="EMBL/GenBank/DDBJ databases">
        <authorList>
            <person name="Li X."/>
        </authorList>
    </citation>
    <scope>NUCLEOTIDE SEQUENCE [LARGE SCALE GENOMIC DNA]</scope>
    <source>
        <strain evidence="3">HKS-05</strain>
    </source>
</reference>
<evidence type="ECO:0000313" key="2">
    <source>
        <dbReference type="EMBL" id="RAK60352.1"/>
    </source>
</evidence>
<evidence type="ECO:0000313" key="3">
    <source>
        <dbReference type="Proteomes" id="UP000249842"/>
    </source>
</evidence>
<protein>
    <recommendedName>
        <fullName evidence="4">DUF2125 domain-containing protein</fullName>
    </recommendedName>
</protein>
<dbReference type="Pfam" id="PF09898">
    <property type="entry name" value="DUF2125"/>
    <property type="match status" value="1"/>
</dbReference>
<dbReference type="Proteomes" id="UP000249842">
    <property type="component" value="Unassembled WGS sequence"/>
</dbReference>
<keyword evidence="1" id="KW-0812">Transmembrane</keyword>
<keyword evidence="3" id="KW-1185">Reference proteome</keyword>
<dbReference type="EMBL" id="QFYP01000001">
    <property type="protein sequence ID" value="RAK60352.1"/>
    <property type="molecule type" value="Genomic_DNA"/>
</dbReference>
<keyword evidence="1" id="KW-0472">Membrane</keyword>
<dbReference type="AlphaFoldDB" id="A0A328AYY2"/>
<feature type="transmembrane region" description="Helical" evidence="1">
    <location>
        <begin position="15"/>
        <end position="37"/>
    </location>
</feature>